<sequence length="258" mass="28198">MKILFIGDVIGRAGRSAIKQFLPRIKQDKKISFSIINGENVAAGVGLTSRTVKELFSDGIDVITSGNHFWDKKDIAEIIDVEKRLLRPANYPPGVPGHGSVIVETADGEKIGIINVAGRVFMLPLDCPFRKVESEVERLRKETSLIIIDIHAEATSEKIAMGWFLDGKVSAVIGTHTHVQTADEIVLPKGTAYITDIGMTGSRNSVIGVKKELALHRFLYQMPIKLEAAEGEAELCGVILDLDPVTGKANSIERIQMK</sequence>
<dbReference type="SUPFAM" id="SSF56300">
    <property type="entry name" value="Metallo-dependent phosphatases"/>
    <property type="match status" value="1"/>
</dbReference>
<feature type="binding site" evidence="6">
    <location>
        <position position="39"/>
    </location>
    <ligand>
        <name>Fe cation</name>
        <dbReference type="ChEBI" id="CHEBI:24875"/>
        <label>2</label>
    </ligand>
</feature>
<dbReference type="NCBIfam" id="TIGR00282">
    <property type="entry name" value="TIGR00282 family metallophosphoesterase"/>
    <property type="match status" value="1"/>
</dbReference>
<dbReference type="InterPro" id="IPR005235">
    <property type="entry name" value="YmdB-like"/>
</dbReference>
<dbReference type="PANTHER" id="PTHR36303">
    <property type="entry name" value="2',3'-CYCLIC-NUCLEOTIDE 2'-PHOSPHODIESTERASE"/>
    <property type="match status" value="1"/>
</dbReference>
<dbReference type="GO" id="GO:0004113">
    <property type="term" value="F:2',3'-cyclic-nucleotide 3'-phosphodiesterase activity"/>
    <property type="evidence" value="ECO:0007669"/>
    <property type="project" value="TreeGrafter"/>
</dbReference>
<keyword evidence="3" id="KW-0408">Iron</keyword>
<keyword evidence="2" id="KW-0378">Hydrolase</keyword>
<dbReference type="PANTHER" id="PTHR36303:SF1">
    <property type="entry name" value="2',3'-CYCLIC-NUCLEOTIDE 2'-PHOSPHODIESTERASE"/>
    <property type="match status" value="1"/>
</dbReference>
<feature type="binding site" evidence="6">
    <location>
        <position position="176"/>
    </location>
    <ligand>
        <name>Fe cation</name>
        <dbReference type="ChEBI" id="CHEBI:24875"/>
        <label>2</label>
    </ligand>
</feature>
<evidence type="ECO:0000313" key="8">
    <source>
        <dbReference type="Proteomes" id="UP000266287"/>
    </source>
</evidence>
<dbReference type="AlphaFoldDB" id="A0A399FW88"/>
<dbReference type="Gene3D" id="3.60.21.10">
    <property type="match status" value="1"/>
</dbReference>
<evidence type="ECO:0000256" key="3">
    <source>
        <dbReference type="ARBA" id="ARBA00023004"/>
    </source>
</evidence>
<dbReference type="FunFam" id="3.60.21.10:FF:000016">
    <property type="entry name" value="Putative metallophosphoesterase"/>
    <property type="match status" value="1"/>
</dbReference>
<feature type="active site" description="Proton donor" evidence="5">
    <location>
        <position position="68"/>
    </location>
</feature>
<evidence type="ECO:0000256" key="2">
    <source>
        <dbReference type="ARBA" id="ARBA00022801"/>
    </source>
</evidence>
<evidence type="ECO:0000256" key="1">
    <source>
        <dbReference type="ARBA" id="ARBA00022723"/>
    </source>
</evidence>
<proteinExistence type="inferred from homology"/>
<evidence type="ECO:0000256" key="4">
    <source>
        <dbReference type="ARBA" id="ARBA00061401"/>
    </source>
</evidence>
<gene>
    <name evidence="7" type="ORF">B9J77_02990</name>
</gene>
<evidence type="ECO:0000313" key="7">
    <source>
        <dbReference type="EMBL" id="RII00267.1"/>
    </source>
</evidence>
<organism evidence="7 8">
    <name type="scientific">candidate division NPL-UPA2 bacterium Unc8</name>
    <dbReference type="NCBI Taxonomy" id="1980939"/>
    <lineage>
        <taxon>Bacteria</taxon>
    </lineage>
</organism>
<dbReference type="Pfam" id="PF13277">
    <property type="entry name" value="YmdB"/>
    <property type="match status" value="1"/>
</dbReference>
<feature type="binding site" evidence="6">
    <location>
        <position position="67"/>
    </location>
    <ligand>
        <name>Fe cation</name>
        <dbReference type="ChEBI" id="CHEBI:24875"/>
        <label>2</label>
    </ligand>
</feature>
<comment type="caution">
    <text evidence="7">The sequence shown here is derived from an EMBL/GenBank/DDBJ whole genome shotgun (WGS) entry which is preliminary data.</text>
</comment>
<name>A0A399FW88_UNCN2</name>
<dbReference type="InterPro" id="IPR029052">
    <property type="entry name" value="Metallo-depent_PP-like"/>
</dbReference>
<keyword evidence="1 6" id="KW-0479">Metal-binding</keyword>
<accession>A0A399FW88</accession>
<feature type="binding site" evidence="6">
    <location>
        <position position="151"/>
    </location>
    <ligand>
        <name>Fe cation</name>
        <dbReference type="ChEBI" id="CHEBI:24875"/>
        <label>2</label>
    </ligand>
</feature>
<comment type="similarity">
    <text evidence="4">Belongs to the YmdB-like family.</text>
</comment>
<feature type="binding site" evidence="6">
    <location>
        <position position="178"/>
    </location>
    <ligand>
        <name>Fe cation</name>
        <dbReference type="ChEBI" id="CHEBI:24875"/>
        <label>1</label>
    </ligand>
</feature>
<dbReference type="PIRSF" id="PIRSF004789">
    <property type="entry name" value="DR1281"/>
    <property type="match status" value="1"/>
</dbReference>
<feature type="binding site" evidence="6">
    <location>
        <position position="8"/>
    </location>
    <ligand>
        <name>Fe cation</name>
        <dbReference type="ChEBI" id="CHEBI:24875"/>
        <label>1</label>
    </ligand>
</feature>
<protein>
    <submittedName>
        <fullName evidence="7">TIGR00282 family metallophosphoesterase</fullName>
    </submittedName>
</protein>
<feature type="binding site" evidence="6">
    <location>
        <position position="40"/>
    </location>
    <ligand>
        <name>Fe cation</name>
        <dbReference type="ChEBI" id="CHEBI:24875"/>
        <label>1</label>
    </ligand>
</feature>
<dbReference type="EMBL" id="NDHY01000005">
    <property type="protein sequence ID" value="RII00267.1"/>
    <property type="molecule type" value="Genomic_DNA"/>
</dbReference>
<dbReference type="CDD" id="cd07382">
    <property type="entry name" value="MPP_DR1281"/>
    <property type="match status" value="1"/>
</dbReference>
<reference evidence="7 8" key="1">
    <citation type="submission" date="2018-08" db="EMBL/GenBank/DDBJ databases">
        <title>Draft genome of candidate division NPL-UPA2 bacterium Unc8 that adapted to ultra-basic serpentinizing groundwater.</title>
        <authorList>
            <person name="Ishii S."/>
            <person name="Suzuki S."/>
            <person name="Nealson K.H."/>
        </authorList>
    </citation>
    <scope>NUCLEOTIDE SEQUENCE [LARGE SCALE GENOMIC DNA]</scope>
    <source>
        <strain evidence="7">Unc8</strain>
    </source>
</reference>
<evidence type="ECO:0000256" key="5">
    <source>
        <dbReference type="PIRSR" id="PIRSR004789-50"/>
    </source>
</evidence>
<feature type="binding site" evidence="6">
    <location>
        <position position="39"/>
    </location>
    <ligand>
        <name>Fe cation</name>
        <dbReference type="ChEBI" id="CHEBI:24875"/>
        <label>1</label>
    </ligand>
</feature>
<evidence type="ECO:0000256" key="6">
    <source>
        <dbReference type="PIRSR" id="PIRSR004789-51"/>
    </source>
</evidence>
<dbReference type="Proteomes" id="UP000266287">
    <property type="component" value="Unassembled WGS sequence"/>
</dbReference>
<dbReference type="GO" id="GO:0046872">
    <property type="term" value="F:metal ion binding"/>
    <property type="evidence" value="ECO:0007669"/>
    <property type="project" value="UniProtKB-KW"/>
</dbReference>